<organism evidence="1 2">
    <name type="scientific">Streptosporangium subroseum</name>
    <dbReference type="NCBI Taxonomy" id="106412"/>
    <lineage>
        <taxon>Bacteria</taxon>
        <taxon>Bacillati</taxon>
        <taxon>Actinomycetota</taxon>
        <taxon>Actinomycetes</taxon>
        <taxon>Streptosporangiales</taxon>
        <taxon>Streptosporangiaceae</taxon>
        <taxon>Streptosporangium</taxon>
    </lineage>
</organism>
<keyword evidence="2" id="KW-1185">Reference proteome</keyword>
<evidence type="ECO:0000313" key="2">
    <source>
        <dbReference type="Proteomes" id="UP000198282"/>
    </source>
</evidence>
<dbReference type="RefSeq" id="WP_089205239.1">
    <property type="nucleotide sequence ID" value="NZ_FZOD01000001.1"/>
</dbReference>
<accession>A0A239ABD2</accession>
<evidence type="ECO:0000313" key="1">
    <source>
        <dbReference type="EMBL" id="SNR92651.1"/>
    </source>
</evidence>
<reference evidence="1 2" key="1">
    <citation type="submission" date="2017-06" db="EMBL/GenBank/DDBJ databases">
        <authorList>
            <person name="Kim H.J."/>
            <person name="Triplett B.A."/>
        </authorList>
    </citation>
    <scope>NUCLEOTIDE SEQUENCE [LARGE SCALE GENOMIC DNA]</scope>
    <source>
        <strain evidence="1 2">CGMCC 4.2132</strain>
    </source>
</reference>
<dbReference type="Proteomes" id="UP000198282">
    <property type="component" value="Unassembled WGS sequence"/>
</dbReference>
<protein>
    <submittedName>
        <fullName evidence="1">Uncharacterized protein</fullName>
    </submittedName>
</protein>
<sequence length="289" mass="31421">MSWFSDRLFIGRLRTGPTVLLPAEASPSALLEMLQLADPGAHFDGDDIMVSGVRVTAGVELAEPQLHKLSIQDEKQLWAHRIVADGPLPVNGFDQGLAEGIAYRLGGWSMTRGLMSDPAEDDSRGPIAYLGEMPPSEEMLPLLRRHLRPADSIKQSWQQAGPAELDDGIVHLLQEDLHMYGGADILVSAVHEYEIPPAVHAVMPYAKQLVKVDVRPFEDADGTILLSGDEAMLEIGALALAVVDAFRGQVTDMWGFQISEPEDLLPCGYLDTTEVAEDTEATEEAALDS</sequence>
<dbReference type="EMBL" id="FZOD01000001">
    <property type="protein sequence ID" value="SNR92651.1"/>
    <property type="molecule type" value="Genomic_DNA"/>
</dbReference>
<name>A0A239ABD2_9ACTN</name>
<proteinExistence type="predicted"/>
<dbReference type="OrthoDB" id="3534969at2"/>
<dbReference type="AlphaFoldDB" id="A0A239ABD2"/>
<gene>
    <name evidence="1" type="ORF">SAMN05216276_1001256</name>
</gene>